<keyword evidence="1" id="KW-1133">Transmembrane helix</keyword>
<accession>A0A7D7LUI3</accession>
<dbReference type="EMBL" id="JACEUX010000003">
    <property type="protein sequence ID" value="MBA5247480.1"/>
    <property type="molecule type" value="Genomic_DNA"/>
</dbReference>
<keyword evidence="1" id="KW-0812">Transmembrane</keyword>
<reference evidence="5" key="3">
    <citation type="submission" date="2020-07" db="EMBL/GenBank/DDBJ databases">
        <title>Flavobacterium sp. xlx-214.</title>
        <authorList>
            <person name="Yang C."/>
        </authorList>
    </citation>
    <scope>NUCLEOTIDE SEQUENCE [LARGE SCALE GENOMIC DNA]</scope>
    <source>
        <strain evidence="5">CX-624</strain>
    </source>
</reference>
<dbReference type="AlphaFoldDB" id="A0A7D7LUI3"/>
<feature type="transmembrane region" description="Helical" evidence="1">
    <location>
        <begin position="32"/>
        <end position="50"/>
    </location>
</feature>
<protein>
    <submittedName>
        <fullName evidence="3">Uncharacterized protein</fullName>
    </submittedName>
</protein>
<dbReference type="EMBL" id="CP059472">
    <property type="protein sequence ID" value="QMS99235.1"/>
    <property type="molecule type" value="Genomic_DNA"/>
</dbReference>
<reference evidence="4" key="2">
    <citation type="submission" date="2020-07" db="EMBL/GenBank/DDBJ databases">
        <title>Chryseobacterium sp.cx-624.</title>
        <authorList>
            <person name="Yang C."/>
        </authorList>
    </citation>
    <scope>NUCLEOTIDE SEQUENCE [LARGE SCALE GENOMIC DNA]</scope>
    <source>
        <strain evidence="4">cx-624</strain>
    </source>
</reference>
<reference evidence="3" key="1">
    <citation type="submission" date="2020-07" db="EMBL/GenBank/DDBJ databases">
        <title>Chryseobacterium sp. CX-624.</title>
        <authorList>
            <person name="Yang C."/>
        </authorList>
    </citation>
    <scope>NUCLEOTIDE SEQUENCE</scope>
    <source>
        <strain evidence="3">CX-624</strain>
    </source>
</reference>
<evidence type="ECO:0000313" key="4">
    <source>
        <dbReference type="Proteomes" id="UP000515349"/>
    </source>
</evidence>
<keyword evidence="1" id="KW-0472">Membrane</keyword>
<evidence type="ECO:0000313" key="2">
    <source>
        <dbReference type="EMBL" id="MBA5247480.1"/>
    </source>
</evidence>
<proteinExistence type="predicted"/>
<sequence>MENYTFIIFLLLCLALPLSLIRKGSFAVSAKIARMVIVLGAMAYYTVWFVKRSKYPFVMDAMAVQIINKLPQALDFYVVRVNNTDSAGEPYNLKHAGRIRPEHYQLEYLKMDHSDEFWIAGYLGKKNMVYFSQHAVPNRDSDQVVEVHNYINQSQKLSKTAGLLIDAQKMRNNRSSVYVTLSLLLIFLNGVLLLRRQ</sequence>
<dbReference type="Proteomes" id="UP000515349">
    <property type="component" value="Chromosome"/>
</dbReference>
<keyword evidence="5" id="KW-1185">Reference proteome</keyword>
<organism evidence="3 4">
    <name type="scientific">Marnyiella aurantia</name>
    <dbReference type="NCBI Taxonomy" id="2758037"/>
    <lineage>
        <taxon>Bacteria</taxon>
        <taxon>Pseudomonadati</taxon>
        <taxon>Bacteroidota</taxon>
        <taxon>Flavobacteriia</taxon>
        <taxon>Flavobacteriales</taxon>
        <taxon>Weeksellaceae</taxon>
        <taxon>Marnyiella</taxon>
    </lineage>
</organism>
<evidence type="ECO:0000256" key="1">
    <source>
        <dbReference type="SAM" id="Phobius"/>
    </source>
</evidence>
<dbReference type="KEGG" id="cbau:H1R16_04305"/>
<gene>
    <name evidence="3" type="ORF">H1R16_04305</name>
    <name evidence="2" type="ORF">H2507_09895</name>
</gene>
<dbReference type="RefSeq" id="WP_181887580.1">
    <property type="nucleotide sequence ID" value="NZ_CP059472.1"/>
</dbReference>
<feature type="transmembrane region" description="Helical" evidence="1">
    <location>
        <begin position="177"/>
        <end position="194"/>
    </location>
</feature>
<evidence type="ECO:0000313" key="5">
    <source>
        <dbReference type="Proteomes" id="UP000539710"/>
    </source>
</evidence>
<evidence type="ECO:0000313" key="3">
    <source>
        <dbReference type="EMBL" id="QMS99235.1"/>
    </source>
</evidence>
<dbReference type="Proteomes" id="UP000539710">
    <property type="component" value="Unassembled WGS sequence"/>
</dbReference>
<name>A0A7D7LUI3_9FLAO</name>
<reference evidence="2" key="4">
    <citation type="submission" date="2020-07" db="EMBL/GenBank/DDBJ databases">
        <authorList>
            <person name="Yang C."/>
        </authorList>
    </citation>
    <scope>NUCLEOTIDE SEQUENCE</scope>
    <source>
        <strain evidence="2">Cx-624</strain>
    </source>
</reference>